<feature type="compositionally biased region" description="Basic residues" evidence="1">
    <location>
        <begin position="167"/>
        <end position="178"/>
    </location>
</feature>
<feature type="domain" description="DUF4604" evidence="2">
    <location>
        <begin position="7"/>
        <end position="185"/>
    </location>
</feature>
<dbReference type="OrthoDB" id="5388322at2759"/>
<proteinExistence type="predicted"/>
<organism evidence="3 4">
    <name type="scientific">Hymenoscyphus albidus</name>
    <dbReference type="NCBI Taxonomy" id="595503"/>
    <lineage>
        <taxon>Eukaryota</taxon>
        <taxon>Fungi</taxon>
        <taxon>Dikarya</taxon>
        <taxon>Ascomycota</taxon>
        <taxon>Pezizomycotina</taxon>
        <taxon>Leotiomycetes</taxon>
        <taxon>Helotiales</taxon>
        <taxon>Helotiaceae</taxon>
        <taxon>Hymenoscyphus</taxon>
    </lineage>
</organism>
<comment type="caution">
    <text evidence="3">The sequence shown here is derived from an EMBL/GenBank/DDBJ whole genome shotgun (WGS) entry which is preliminary data.</text>
</comment>
<evidence type="ECO:0000259" key="2">
    <source>
        <dbReference type="Pfam" id="PF15377"/>
    </source>
</evidence>
<keyword evidence="4" id="KW-1185">Reference proteome</keyword>
<feature type="compositionally biased region" description="Acidic residues" evidence="1">
    <location>
        <begin position="81"/>
        <end position="96"/>
    </location>
</feature>
<dbReference type="EMBL" id="CAJVRM010000195">
    <property type="protein sequence ID" value="CAG8976863.1"/>
    <property type="molecule type" value="Genomic_DNA"/>
</dbReference>
<feature type="compositionally biased region" description="Polar residues" evidence="1">
    <location>
        <begin position="24"/>
        <end position="36"/>
    </location>
</feature>
<reference evidence="3" key="1">
    <citation type="submission" date="2021-07" db="EMBL/GenBank/DDBJ databases">
        <authorList>
            <person name="Durling M."/>
        </authorList>
    </citation>
    <scope>NUCLEOTIDE SEQUENCE</scope>
</reference>
<sequence>MSKITPKNLSYDTTLPPFLARLQATNASSDGRNSYTIARPKKVRSAEEEAEDEPVYFNEESGETLTKSEWEEKEKEKELETSETGEGEGGEGDATDGMEKGKEERVAAIGGSRKRKVGKVIGGEEDEGDAYAYERAKEHVKKTAKVSGKTEGKKGDAKAEVGPKKPAAAKKKVGKKIKLSFGDEE</sequence>
<evidence type="ECO:0000256" key="1">
    <source>
        <dbReference type="SAM" id="MobiDB-lite"/>
    </source>
</evidence>
<evidence type="ECO:0000313" key="4">
    <source>
        <dbReference type="Proteomes" id="UP000701801"/>
    </source>
</evidence>
<evidence type="ECO:0000313" key="3">
    <source>
        <dbReference type="EMBL" id="CAG8976863.1"/>
    </source>
</evidence>
<dbReference type="Proteomes" id="UP000701801">
    <property type="component" value="Unassembled WGS sequence"/>
</dbReference>
<dbReference type="AlphaFoldDB" id="A0A9N9LNB1"/>
<name>A0A9N9LNB1_9HELO</name>
<protein>
    <recommendedName>
        <fullName evidence="2">DUF4604 domain-containing protein</fullName>
    </recommendedName>
</protein>
<feature type="compositionally biased region" description="Basic and acidic residues" evidence="1">
    <location>
        <begin position="148"/>
        <end position="163"/>
    </location>
</feature>
<feature type="region of interest" description="Disordered" evidence="1">
    <location>
        <begin position="137"/>
        <end position="185"/>
    </location>
</feature>
<dbReference type="InterPro" id="IPR027911">
    <property type="entry name" value="DUF4604"/>
</dbReference>
<feature type="region of interest" description="Disordered" evidence="1">
    <location>
        <begin position="24"/>
        <end position="117"/>
    </location>
</feature>
<gene>
    <name evidence="3" type="ORF">HYALB_00003474</name>
</gene>
<accession>A0A9N9LNB1</accession>
<feature type="compositionally biased region" description="Basic and acidic residues" evidence="1">
    <location>
        <begin position="97"/>
        <end position="106"/>
    </location>
</feature>
<dbReference type="Pfam" id="PF15377">
    <property type="entry name" value="DUF4604"/>
    <property type="match status" value="1"/>
</dbReference>
<feature type="compositionally biased region" description="Basic and acidic residues" evidence="1">
    <location>
        <begin position="66"/>
        <end position="80"/>
    </location>
</feature>